<dbReference type="InterPro" id="IPR005467">
    <property type="entry name" value="His_kinase_dom"/>
</dbReference>
<dbReference type="Gene3D" id="1.10.287.130">
    <property type="match status" value="1"/>
</dbReference>
<dbReference type="SMART" id="SM00388">
    <property type="entry name" value="HisKA"/>
    <property type="match status" value="1"/>
</dbReference>
<dbReference type="GO" id="GO:0007234">
    <property type="term" value="P:osmosensory signaling via phosphorelay pathway"/>
    <property type="evidence" value="ECO:0007669"/>
    <property type="project" value="TreeGrafter"/>
</dbReference>
<keyword evidence="13" id="KW-0175">Coiled coil</keyword>
<dbReference type="InterPro" id="IPR013656">
    <property type="entry name" value="PAS_4"/>
</dbReference>
<dbReference type="Pfam" id="PF08448">
    <property type="entry name" value="PAS_4"/>
    <property type="match status" value="1"/>
</dbReference>
<dbReference type="Proteomes" id="UP000537718">
    <property type="component" value="Unassembled WGS sequence"/>
</dbReference>
<dbReference type="SUPFAM" id="SSF47384">
    <property type="entry name" value="Homodimeric domain of signal transducing histidine kinase"/>
    <property type="match status" value="1"/>
</dbReference>
<dbReference type="InterPro" id="IPR000014">
    <property type="entry name" value="PAS"/>
</dbReference>
<evidence type="ECO:0000256" key="13">
    <source>
        <dbReference type="SAM" id="Coils"/>
    </source>
</evidence>
<dbReference type="SUPFAM" id="SSF55785">
    <property type="entry name" value="PYP-like sensor domain (PAS domain)"/>
    <property type="match status" value="2"/>
</dbReference>
<dbReference type="GO" id="GO:0016020">
    <property type="term" value="C:membrane"/>
    <property type="evidence" value="ECO:0007669"/>
    <property type="project" value="UniProtKB-SubCell"/>
</dbReference>
<dbReference type="InterPro" id="IPR050351">
    <property type="entry name" value="BphY/WalK/GraS-like"/>
</dbReference>
<dbReference type="PROSITE" id="PS50109">
    <property type="entry name" value="HIS_KIN"/>
    <property type="match status" value="1"/>
</dbReference>
<dbReference type="CDD" id="cd00130">
    <property type="entry name" value="PAS"/>
    <property type="match status" value="1"/>
</dbReference>
<evidence type="ECO:0000256" key="2">
    <source>
        <dbReference type="ARBA" id="ARBA00004141"/>
    </source>
</evidence>
<keyword evidence="6" id="KW-0812">Transmembrane</keyword>
<dbReference type="NCBIfam" id="TIGR00229">
    <property type="entry name" value="sensory_box"/>
    <property type="match status" value="1"/>
</dbReference>
<dbReference type="InterPro" id="IPR003661">
    <property type="entry name" value="HisK_dim/P_dom"/>
</dbReference>
<dbReference type="InterPro" id="IPR035965">
    <property type="entry name" value="PAS-like_dom_sf"/>
</dbReference>
<protein>
    <recommendedName>
        <fullName evidence="3">histidine kinase</fullName>
        <ecNumber evidence="3">2.7.13.3</ecNumber>
    </recommendedName>
</protein>
<keyword evidence="9" id="KW-0067">ATP-binding</keyword>
<accession>A0A7W8YXD3</accession>
<comment type="catalytic activity">
    <reaction evidence="1">
        <text>ATP + protein L-histidine = ADP + protein N-phospho-L-histidine.</text>
        <dbReference type="EC" id="2.7.13.3"/>
    </reaction>
</comment>
<evidence type="ECO:0000259" key="16">
    <source>
        <dbReference type="PROSITE" id="PS50113"/>
    </source>
</evidence>
<proteinExistence type="predicted"/>
<organism evidence="17 18">
    <name type="scientific">Pedobacter cryoconitis</name>
    <dbReference type="NCBI Taxonomy" id="188932"/>
    <lineage>
        <taxon>Bacteria</taxon>
        <taxon>Pseudomonadati</taxon>
        <taxon>Bacteroidota</taxon>
        <taxon>Sphingobacteriia</taxon>
        <taxon>Sphingobacteriales</taxon>
        <taxon>Sphingobacteriaceae</taxon>
        <taxon>Pedobacter</taxon>
    </lineage>
</organism>
<dbReference type="FunFam" id="3.30.565.10:FF:000006">
    <property type="entry name" value="Sensor histidine kinase WalK"/>
    <property type="match status" value="1"/>
</dbReference>
<dbReference type="Pfam" id="PF00512">
    <property type="entry name" value="HisKA"/>
    <property type="match status" value="1"/>
</dbReference>
<dbReference type="PANTHER" id="PTHR42878:SF7">
    <property type="entry name" value="SENSOR HISTIDINE KINASE GLRK"/>
    <property type="match status" value="1"/>
</dbReference>
<dbReference type="GO" id="GO:0030295">
    <property type="term" value="F:protein kinase activator activity"/>
    <property type="evidence" value="ECO:0007669"/>
    <property type="project" value="TreeGrafter"/>
</dbReference>
<evidence type="ECO:0000256" key="9">
    <source>
        <dbReference type="ARBA" id="ARBA00022840"/>
    </source>
</evidence>
<evidence type="ECO:0000256" key="10">
    <source>
        <dbReference type="ARBA" id="ARBA00022989"/>
    </source>
</evidence>
<keyword evidence="7" id="KW-0547">Nucleotide-binding</keyword>
<keyword evidence="10" id="KW-1133">Transmembrane helix</keyword>
<feature type="domain" description="Histidine kinase" evidence="14">
    <location>
        <begin position="434"/>
        <end position="653"/>
    </location>
</feature>
<evidence type="ECO:0000313" key="17">
    <source>
        <dbReference type="EMBL" id="MBB5623566.1"/>
    </source>
</evidence>
<evidence type="ECO:0000256" key="12">
    <source>
        <dbReference type="ARBA" id="ARBA00023136"/>
    </source>
</evidence>
<evidence type="ECO:0000256" key="5">
    <source>
        <dbReference type="ARBA" id="ARBA00022679"/>
    </source>
</evidence>
<dbReference type="GO" id="GO:0000155">
    <property type="term" value="F:phosphorelay sensor kinase activity"/>
    <property type="evidence" value="ECO:0007669"/>
    <property type="project" value="InterPro"/>
</dbReference>
<dbReference type="Pfam" id="PF02518">
    <property type="entry name" value="HATPase_c"/>
    <property type="match status" value="1"/>
</dbReference>
<dbReference type="CDD" id="cd00082">
    <property type="entry name" value="HisKA"/>
    <property type="match status" value="1"/>
</dbReference>
<evidence type="ECO:0000313" key="18">
    <source>
        <dbReference type="Proteomes" id="UP000537718"/>
    </source>
</evidence>
<keyword evidence="12" id="KW-0472">Membrane</keyword>
<keyword evidence="8" id="KW-0418">Kinase</keyword>
<name>A0A7W8YXD3_9SPHI</name>
<dbReference type="Gene3D" id="3.30.450.20">
    <property type="entry name" value="PAS domain"/>
    <property type="match status" value="3"/>
</dbReference>
<dbReference type="InterPro" id="IPR001610">
    <property type="entry name" value="PAC"/>
</dbReference>
<evidence type="ECO:0000256" key="4">
    <source>
        <dbReference type="ARBA" id="ARBA00022553"/>
    </source>
</evidence>
<dbReference type="InterPro" id="IPR003594">
    <property type="entry name" value="HATPase_dom"/>
</dbReference>
<dbReference type="AlphaFoldDB" id="A0A7W8YXD3"/>
<dbReference type="PANTHER" id="PTHR42878">
    <property type="entry name" value="TWO-COMPONENT HISTIDINE KINASE"/>
    <property type="match status" value="1"/>
</dbReference>
<dbReference type="FunFam" id="1.10.287.130:FF:000001">
    <property type="entry name" value="Two-component sensor histidine kinase"/>
    <property type="match status" value="1"/>
</dbReference>
<gene>
    <name evidence="17" type="ORF">HDE69_004652</name>
</gene>
<dbReference type="SUPFAM" id="SSF55874">
    <property type="entry name" value="ATPase domain of HSP90 chaperone/DNA topoisomerase II/histidine kinase"/>
    <property type="match status" value="1"/>
</dbReference>
<dbReference type="InterPro" id="IPR004358">
    <property type="entry name" value="Sig_transdc_His_kin-like_C"/>
</dbReference>
<dbReference type="InterPro" id="IPR036890">
    <property type="entry name" value="HATPase_C_sf"/>
</dbReference>
<evidence type="ECO:0000256" key="1">
    <source>
        <dbReference type="ARBA" id="ARBA00000085"/>
    </source>
</evidence>
<dbReference type="FunFam" id="3.30.450.20:FF:000099">
    <property type="entry name" value="Sensory box sensor histidine kinase"/>
    <property type="match status" value="1"/>
</dbReference>
<dbReference type="GO" id="GO:0005524">
    <property type="term" value="F:ATP binding"/>
    <property type="evidence" value="ECO:0007669"/>
    <property type="project" value="UniProtKB-KW"/>
</dbReference>
<feature type="domain" description="PAS" evidence="15">
    <location>
        <begin position="305"/>
        <end position="375"/>
    </location>
</feature>
<dbReference type="SMART" id="SM00086">
    <property type="entry name" value="PAC"/>
    <property type="match status" value="1"/>
</dbReference>
<keyword evidence="4" id="KW-0597">Phosphoprotein</keyword>
<keyword evidence="5" id="KW-0808">Transferase</keyword>
<dbReference type="RefSeq" id="WP_183869656.1">
    <property type="nucleotide sequence ID" value="NZ_JACHCF010000013.1"/>
</dbReference>
<dbReference type="PROSITE" id="PS50113">
    <property type="entry name" value="PAC"/>
    <property type="match status" value="1"/>
</dbReference>
<evidence type="ECO:0000256" key="11">
    <source>
        <dbReference type="ARBA" id="ARBA00023012"/>
    </source>
</evidence>
<dbReference type="EMBL" id="JACHCF010000013">
    <property type="protein sequence ID" value="MBB5623566.1"/>
    <property type="molecule type" value="Genomic_DNA"/>
</dbReference>
<dbReference type="Gene3D" id="3.30.565.10">
    <property type="entry name" value="Histidine kinase-like ATPase, C-terminal domain"/>
    <property type="match status" value="1"/>
</dbReference>
<dbReference type="Pfam" id="PF08447">
    <property type="entry name" value="PAS_3"/>
    <property type="match status" value="1"/>
</dbReference>
<dbReference type="PROSITE" id="PS50112">
    <property type="entry name" value="PAS"/>
    <property type="match status" value="1"/>
</dbReference>
<dbReference type="GO" id="GO:0000156">
    <property type="term" value="F:phosphorelay response regulator activity"/>
    <property type="evidence" value="ECO:0007669"/>
    <property type="project" value="TreeGrafter"/>
</dbReference>
<evidence type="ECO:0000259" key="14">
    <source>
        <dbReference type="PROSITE" id="PS50109"/>
    </source>
</evidence>
<reference evidence="17 18" key="1">
    <citation type="submission" date="2020-08" db="EMBL/GenBank/DDBJ databases">
        <title>Genomic Encyclopedia of Type Strains, Phase IV (KMG-V): Genome sequencing to study the core and pangenomes of soil and plant-associated prokaryotes.</title>
        <authorList>
            <person name="Whitman W."/>
        </authorList>
    </citation>
    <scope>NUCLEOTIDE SEQUENCE [LARGE SCALE GENOMIC DNA]</scope>
    <source>
        <strain evidence="17 18">MP7CTX6</strain>
    </source>
</reference>
<keyword evidence="11" id="KW-0902">Two-component regulatory system</keyword>
<feature type="domain" description="PAC" evidence="16">
    <location>
        <begin position="378"/>
        <end position="430"/>
    </location>
</feature>
<evidence type="ECO:0000256" key="7">
    <source>
        <dbReference type="ARBA" id="ARBA00022741"/>
    </source>
</evidence>
<dbReference type="InterPro" id="IPR036097">
    <property type="entry name" value="HisK_dim/P_sf"/>
</dbReference>
<dbReference type="InterPro" id="IPR000700">
    <property type="entry name" value="PAS-assoc_C"/>
</dbReference>
<evidence type="ECO:0000256" key="6">
    <source>
        <dbReference type="ARBA" id="ARBA00022692"/>
    </source>
</evidence>
<dbReference type="InterPro" id="IPR013655">
    <property type="entry name" value="PAS_fold_3"/>
</dbReference>
<feature type="coiled-coil region" evidence="13">
    <location>
        <begin position="136"/>
        <end position="177"/>
    </location>
</feature>
<dbReference type="CDD" id="cd00075">
    <property type="entry name" value="HATPase"/>
    <property type="match status" value="1"/>
</dbReference>
<comment type="caution">
    <text evidence="17">The sequence shown here is derived from an EMBL/GenBank/DDBJ whole genome shotgun (WGS) entry which is preliminary data.</text>
</comment>
<dbReference type="EC" id="2.7.13.3" evidence="3"/>
<dbReference type="PRINTS" id="PR00344">
    <property type="entry name" value="BCTRLSENSOR"/>
</dbReference>
<dbReference type="SMART" id="SM00387">
    <property type="entry name" value="HATPase_c"/>
    <property type="match status" value="1"/>
</dbReference>
<comment type="subcellular location">
    <subcellularLocation>
        <location evidence="2">Membrane</location>
        <topology evidence="2">Multi-pass membrane protein</topology>
    </subcellularLocation>
</comment>
<evidence type="ECO:0000259" key="15">
    <source>
        <dbReference type="PROSITE" id="PS50112"/>
    </source>
</evidence>
<evidence type="ECO:0000256" key="8">
    <source>
        <dbReference type="ARBA" id="ARBA00022777"/>
    </source>
</evidence>
<dbReference type="SMART" id="SM00091">
    <property type="entry name" value="PAS"/>
    <property type="match status" value="3"/>
</dbReference>
<sequence length="653" mass="74073">MPVNANNFPMEYLYEVLSLSPNATGIYTGEDVIILAANHAMLRIWSKEKDVIGKPMGEAIPELSGQPFLDILKNVYLSGVDYQAEDMPAQLVIDGVLQTRYFDFLYKAVKNTEGKTECILHTATDVTSRYLSMEKVDLLDNNLKLTNKELIAANDQLNAINEELIQAQRESELERQRLSDFVMQAPAGICVLRGEQLVYELVNPAYQKLLPTRELIGRPLFEALPELVGQPVEDILLNVYHTGISCALHELAVPIASLEGLEVEERYFTFNYLPLKDTVSETKGILVFAYEVTDQVIARKKVEESERHFRHLSDLVPAKISNTQANGEVTFFNQQWLDFSGMDFEELRDFGYHSMMHPEEIPDFIAGLKKSAETGIPLEMEMRFRNIHGKYIWHLNIASPILDEQGNIKMWVGSTTDIQKLKEEEQRKGDFVSMLSHELKTPVTSIKGYVQLLLKLADKEELLSPGKLKSSLVRIDKLVVQLTNLIYDMLDLTRIEADQVKIRLEPLNLEELVAEVTEDLRFINPKHQINVDYGFKGVVNADKNKISQVLINFISNAIKYAPKSDVVDISVFKTEDGMAAVSVRDYGIGIDEKEHQKVFERFYRVEEQSSKVFSGFGIGLFLAQSIISRHHGKIFIDSQIGKGSVFTFTLPVR</sequence>
<evidence type="ECO:0000256" key="3">
    <source>
        <dbReference type="ARBA" id="ARBA00012438"/>
    </source>
</evidence>